<dbReference type="KEGG" id="psco:LY89DRAFT_665871"/>
<accession>A0A194XNY4</accession>
<evidence type="ECO:0000259" key="2">
    <source>
        <dbReference type="Pfam" id="PF24852"/>
    </source>
</evidence>
<feature type="compositionally biased region" description="Basic and acidic residues" evidence="1">
    <location>
        <begin position="53"/>
        <end position="63"/>
    </location>
</feature>
<dbReference type="PANTHER" id="PTHR42339:SF1">
    <property type="entry name" value="HISTONE H1"/>
    <property type="match status" value="1"/>
</dbReference>
<dbReference type="Proteomes" id="UP000070700">
    <property type="component" value="Unassembled WGS sequence"/>
</dbReference>
<feature type="region of interest" description="Disordered" evidence="1">
    <location>
        <begin position="108"/>
        <end position="127"/>
    </location>
</feature>
<dbReference type="OrthoDB" id="2592504at2759"/>
<dbReference type="InterPro" id="IPR056143">
    <property type="entry name" value="DUF7726"/>
</dbReference>
<feature type="region of interest" description="Disordered" evidence="1">
    <location>
        <begin position="1"/>
        <end position="78"/>
    </location>
</feature>
<evidence type="ECO:0000313" key="3">
    <source>
        <dbReference type="EMBL" id="KUJ21442.1"/>
    </source>
</evidence>
<sequence>MPKASRRSSGAASVSRAEPYPAIKPGDKPSTTSAAKSTKRTSSQKASTSSKASDSKVLTEKSPNKLNVPTLQTPPNNNSFLDVTLDTDAIYDTCSTVRQIINALLGKDNKNPKNLNPADVDKDGNPKPFTKASFCRAVGSRPDMLRRFMAAKKMMGGAESAIYPPAYKFFENKRVWEGAKKTKTREKVESDRPHGLPLREPQSYKNRRKIKPVRGSRLEDFLDEYGQ</sequence>
<dbReference type="Pfam" id="PF24852">
    <property type="entry name" value="DUF7726"/>
    <property type="match status" value="1"/>
</dbReference>
<keyword evidence="4" id="KW-1185">Reference proteome</keyword>
<feature type="region of interest" description="Disordered" evidence="1">
    <location>
        <begin position="180"/>
        <end position="212"/>
    </location>
</feature>
<dbReference type="EMBL" id="KQ947408">
    <property type="protein sequence ID" value="KUJ21442.1"/>
    <property type="molecule type" value="Genomic_DNA"/>
</dbReference>
<dbReference type="PANTHER" id="PTHR42339">
    <property type="entry name" value="HISTONE H1"/>
    <property type="match status" value="1"/>
</dbReference>
<feature type="compositionally biased region" description="Basic and acidic residues" evidence="1">
    <location>
        <begin position="180"/>
        <end position="194"/>
    </location>
</feature>
<feature type="compositionally biased region" description="Low complexity" evidence="1">
    <location>
        <begin position="7"/>
        <end position="17"/>
    </location>
</feature>
<evidence type="ECO:0000256" key="1">
    <source>
        <dbReference type="SAM" id="MobiDB-lite"/>
    </source>
</evidence>
<reference evidence="3 4" key="1">
    <citation type="submission" date="2015-10" db="EMBL/GenBank/DDBJ databases">
        <title>Full genome of DAOMC 229536 Phialocephala scopiformis, a fungal endophyte of spruce producing the potent anti-insectan compound rugulosin.</title>
        <authorList>
            <consortium name="DOE Joint Genome Institute"/>
            <person name="Walker A.K."/>
            <person name="Frasz S.L."/>
            <person name="Seifert K.A."/>
            <person name="Miller J.D."/>
            <person name="Mondo S.J."/>
            <person name="Labutti K."/>
            <person name="Lipzen A."/>
            <person name="Dockter R."/>
            <person name="Kennedy M."/>
            <person name="Grigoriev I.V."/>
            <person name="Spatafora J.W."/>
        </authorList>
    </citation>
    <scope>NUCLEOTIDE SEQUENCE [LARGE SCALE GENOMIC DNA]</scope>
    <source>
        <strain evidence="3 4">CBS 120377</strain>
    </source>
</reference>
<dbReference type="GeneID" id="28822603"/>
<dbReference type="RefSeq" id="XP_018075797.1">
    <property type="nucleotide sequence ID" value="XM_018212877.1"/>
</dbReference>
<feature type="domain" description="DUF7726" evidence="2">
    <location>
        <begin position="128"/>
        <end position="179"/>
    </location>
</feature>
<proteinExistence type="predicted"/>
<evidence type="ECO:0000313" key="4">
    <source>
        <dbReference type="Proteomes" id="UP000070700"/>
    </source>
</evidence>
<gene>
    <name evidence="3" type="ORF">LY89DRAFT_665871</name>
</gene>
<name>A0A194XNY4_MOLSC</name>
<protein>
    <recommendedName>
        <fullName evidence="2">DUF7726 domain-containing protein</fullName>
    </recommendedName>
</protein>
<dbReference type="InParanoid" id="A0A194XNY4"/>
<feature type="compositionally biased region" description="Low complexity" evidence="1">
    <location>
        <begin position="30"/>
        <end position="52"/>
    </location>
</feature>
<organism evidence="3 4">
    <name type="scientific">Mollisia scopiformis</name>
    <name type="common">Conifer needle endophyte fungus</name>
    <name type="synonym">Phialocephala scopiformis</name>
    <dbReference type="NCBI Taxonomy" id="149040"/>
    <lineage>
        <taxon>Eukaryota</taxon>
        <taxon>Fungi</taxon>
        <taxon>Dikarya</taxon>
        <taxon>Ascomycota</taxon>
        <taxon>Pezizomycotina</taxon>
        <taxon>Leotiomycetes</taxon>
        <taxon>Helotiales</taxon>
        <taxon>Mollisiaceae</taxon>
        <taxon>Mollisia</taxon>
    </lineage>
</organism>
<dbReference type="AlphaFoldDB" id="A0A194XNY4"/>
<feature type="compositionally biased region" description="Polar residues" evidence="1">
    <location>
        <begin position="64"/>
        <end position="78"/>
    </location>
</feature>